<proteinExistence type="predicted"/>
<accession>A0A9P1C6U8</accession>
<evidence type="ECO:0000313" key="2">
    <source>
        <dbReference type="EMBL" id="CAI3986071.1"/>
    </source>
</evidence>
<dbReference type="AlphaFoldDB" id="A0A9P1C6U8"/>
<sequence length="199" mass="21383">MPLPSITELSDDDAGAGLSVAEGSVAREAEDPPAPDPPAPVPKAKAGVKKDKTVKTPKAKPGDKQKTGSSALKRPAARTPPLKKPAAAGPVKAYKYMYYKEGKYGIKYNGREVMTVKPADGISPDQLTEIAEEARKQIEKGQDKTTVMEMVDQMKQSLLQKGKGAADAADEDPEMLPDDNEQGEEEEAVQDEEMEDDSK</sequence>
<feature type="region of interest" description="Disordered" evidence="1">
    <location>
        <begin position="156"/>
        <end position="199"/>
    </location>
</feature>
<feature type="region of interest" description="Disordered" evidence="1">
    <location>
        <begin position="1"/>
        <end position="87"/>
    </location>
</feature>
<comment type="caution">
    <text evidence="2">The sequence shown here is derived from an EMBL/GenBank/DDBJ whole genome shotgun (WGS) entry which is preliminary data.</text>
</comment>
<evidence type="ECO:0000313" key="4">
    <source>
        <dbReference type="Proteomes" id="UP001152797"/>
    </source>
</evidence>
<reference evidence="2" key="1">
    <citation type="submission" date="2022-10" db="EMBL/GenBank/DDBJ databases">
        <authorList>
            <person name="Chen Y."/>
            <person name="Dougan E. K."/>
            <person name="Chan C."/>
            <person name="Rhodes N."/>
            <person name="Thang M."/>
        </authorList>
    </citation>
    <scope>NUCLEOTIDE SEQUENCE</scope>
</reference>
<protein>
    <submittedName>
        <fullName evidence="2">Uncharacterized protein</fullName>
    </submittedName>
</protein>
<gene>
    <name evidence="2" type="ORF">C1SCF055_LOCUS13451</name>
</gene>
<dbReference type="EMBL" id="CAMXCT020001042">
    <property type="protein sequence ID" value="CAL1139446.1"/>
    <property type="molecule type" value="Genomic_DNA"/>
</dbReference>
<feature type="compositionally biased region" description="Acidic residues" evidence="1">
    <location>
        <begin position="168"/>
        <end position="199"/>
    </location>
</feature>
<organism evidence="2">
    <name type="scientific">Cladocopium goreaui</name>
    <dbReference type="NCBI Taxonomy" id="2562237"/>
    <lineage>
        <taxon>Eukaryota</taxon>
        <taxon>Sar</taxon>
        <taxon>Alveolata</taxon>
        <taxon>Dinophyceae</taxon>
        <taxon>Suessiales</taxon>
        <taxon>Symbiodiniaceae</taxon>
        <taxon>Cladocopium</taxon>
    </lineage>
</organism>
<evidence type="ECO:0000313" key="3">
    <source>
        <dbReference type="EMBL" id="CAL1139446.1"/>
    </source>
</evidence>
<dbReference type="EMBL" id="CAMXCT030001042">
    <property type="protein sequence ID" value="CAL4773383.1"/>
    <property type="molecule type" value="Genomic_DNA"/>
</dbReference>
<keyword evidence="4" id="KW-1185">Reference proteome</keyword>
<reference evidence="3" key="2">
    <citation type="submission" date="2024-04" db="EMBL/GenBank/DDBJ databases">
        <authorList>
            <person name="Chen Y."/>
            <person name="Shah S."/>
            <person name="Dougan E. K."/>
            <person name="Thang M."/>
            <person name="Chan C."/>
        </authorList>
    </citation>
    <scope>NUCLEOTIDE SEQUENCE [LARGE SCALE GENOMIC DNA]</scope>
</reference>
<dbReference type="EMBL" id="CAMXCT010001042">
    <property type="protein sequence ID" value="CAI3986071.1"/>
    <property type="molecule type" value="Genomic_DNA"/>
</dbReference>
<name>A0A9P1C6U8_9DINO</name>
<evidence type="ECO:0000256" key="1">
    <source>
        <dbReference type="SAM" id="MobiDB-lite"/>
    </source>
</evidence>
<dbReference type="Proteomes" id="UP001152797">
    <property type="component" value="Unassembled WGS sequence"/>
</dbReference>
<feature type="compositionally biased region" description="Pro residues" evidence="1">
    <location>
        <begin position="32"/>
        <end position="41"/>
    </location>
</feature>
<feature type="compositionally biased region" description="Basic and acidic residues" evidence="1">
    <location>
        <begin position="48"/>
        <end position="66"/>
    </location>
</feature>